<keyword evidence="3" id="KW-1185">Reference proteome</keyword>
<evidence type="ECO:0000313" key="2">
    <source>
        <dbReference type="EMBL" id="KAG4422506.1"/>
    </source>
</evidence>
<gene>
    <name evidence="2" type="ORF">IFR04_004407</name>
</gene>
<name>A0A8H7WCX5_9HELO</name>
<evidence type="ECO:0000313" key="3">
    <source>
        <dbReference type="Proteomes" id="UP000664132"/>
    </source>
</evidence>
<comment type="caution">
    <text evidence="2">The sequence shown here is derived from an EMBL/GenBank/DDBJ whole genome shotgun (WGS) entry which is preliminary data.</text>
</comment>
<evidence type="ECO:0008006" key="4">
    <source>
        <dbReference type="Google" id="ProtNLM"/>
    </source>
</evidence>
<accession>A0A8H7WCX5</accession>
<dbReference type="OrthoDB" id="2991872at2759"/>
<organism evidence="2 3">
    <name type="scientific">Cadophora malorum</name>
    <dbReference type="NCBI Taxonomy" id="108018"/>
    <lineage>
        <taxon>Eukaryota</taxon>
        <taxon>Fungi</taxon>
        <taxon>Dikarya</taxon>
        <taxon>Ascomycota</taxon>
        <taxon>Pezizomycotina</taxon>
        <taxon>Leotiomycetes</taxon>
        <taxon>Helotiales</taxon>
        <taxon>Ploettnerulaceae</taxon>
        <taxon>Cadophora</taxon>
    </lineage>
</organism>
<dbReference type="AlphaFoldDB" id="A0A8H7WCX5"/>
<dbReference type="InterPro" id="IPR053175">
    <property type="entry name" value="DHMBA_Reg_Transcription_Factor"/>
</dbReference>
<dbReference type="Proteomes" id="UP000664132">
    <property type="component" value="Unassembled WGS sequence"/>
</dbReference>
<protein>
    <recommendedName>
        <fullName evidence="4">Transcription factor domain-containing protein</fullName>
    </recommendedName>
</protein>
<dbReference type="EMBL" id="JAFJYH010000048">
    <property type="protein sequence ID" value="KAG4422506.1"/>
    <property type="molecule type" value="Genomic_DNA"/>
</dbReference>
<evidence type="ECO:0000256" key="1">
    <source>
        <dbReference type="SAM" id="MobiDB-lite"/>
    </source>
</evidence>
<sequence length="476" mass="53902">MPPVGEPNHVYHLENTFASGVKKRPRGPRPRPVPSTQSTLYIDHQTPGSSSLDLKAQAVHYYKRNHLRTLSDAPDLVKAVYDFPALWESLERYPILDLAISSIALAVFSRAKSHPPAAIEASEHYHRLLQLTQQTIFSLDESNVDICLLAIFFMGRYEQVVHCPEPSHLQLKFPLHSCVQSFSHHDGNLAILKSWKEDLSGKLPATDVIKRVRRGMMRSALLRSLALPEWIVDGSQFGESGLELEYDGLMVRVIEIRERLMRLESERTIQGILPPESASVVGELALEAQEVDIALQDWTTRFPESWAYQRHTLHEPLLFPTKDFYTAEVLTYQSLGYAAVWNLYLATRILVNCSRVNILELIHPDDRFRRSEYLNIINNAARDLASSIPFCRHIISIADTEGSAPGNKTITINNKANQEEEQHVSVTIVWPLSMAAGLSRVEVKPRVWFRTELARIGRLIHDSVLAGAERDGWLKG</sequence>
<proteinExistence type="predicted"/>
<reference evidence="2" key="1">
    <citation type="submission" date="2021-02" db="EMBL/GenBank/DDBJ databases">
        <title>Genome sequence Cadophora malorum strain M34.</title>
        <authorList>
            <person name="Stefanovic E."/>
            <person name="Vu D."/>
            <person name="Scully C."/>
            <person name="Dijksterhuis J."/>
            <person name="Roader J."/>
            <person name="Houbraken J."/>
        </authorList>
    </citation>
    <scope>NUCLEOTIDE SEQUENCE</scope>
    <source>
        <strain evidence="2">M34</strain>
    </source>
</reference>
<feature type="region of interest" description="Disordered" evidence="1">
    <location>
        <begin position="20"/>
        <end position="42"/>
    </location>
</feature>
<dbReference type="PANTHER" id="PTHR38791">
    <property type="entry name" value="ZN(II)2CYS6 TRANSCRIPTION FACTOR (EUROFUNG)-RELATED-RELATED"/>
    <property type="match status" value="1"/>
</dbReference>